<feature type="domain" description="CBP/p300-type HAT" evidence="16">
    <location>
        <begin position="630"/>
        <end position="716"/>
    </location>
</feature>
<dbReference type="EMBL" id="LFYR01001452">
    <property type="protein sequence ID" value="KMZ61660.1"/>
    <property type="molecule type" value="Genomic_DNA"/>
</dbReference>
<dbReference type="InterPro" id="IPR011011">
    <property type="entry name" value="Znf_FYVE_PHD"/>
</dbReference>
<dbReference type="Proteomes" id="UP000036987">
    <property type="component" value="Unassembled WGS sequence"/>
</dbReference>
<sequence length="716" mass="81025">MIGNLLTDSPHMAGRIPVSLQLPDYANQGLYDAQMRSIGGTGNPSNEQFQIFPNFLLSRENNECHSPLLNDEMGTPSIEKSEHVFSSDFSHNHGFFPGNPIVQKNSTVQNPSLQPDDLQNQMHNRCSMESVSTTASGSLLSGQSQAILNTNDSVVCASNNTRKRSMHINLMNFMINYHQTTECLSEHSACCHSNCARTKRFVQHIIGCQNIKCRCAPYRQLLCHYKRCRNKNCNTCNLVRKHISGFNYSKAPNDIDAIVVNPTFADDQMISSKQTSSDMPNISSLDHAFKDHRLLLKCSKPKREASYDLCASNLQLMSPIESTADRNIRNSMETKVQQLSVLDCETTPSPISVNSHSVGFDSVNIIHDVTFDVQSNNSKKDIISGKSFVDVERKEISSVLTVVDSGHYPSQNMKVQESDGLIQDGKRNTVASIEKNAFKPNPEKEKIKGLSLIEWYTPDLVKEHLISIRQVNDQGNINLVKKVDRSQFDENMCQLCGISNIYFDAPSIFCHLCYKRIKGGMAYYTAANGGVINENIGIESYFCTTCFNKHTIFSYIGSSIPKAKLNKKINNESETEPWVQCDKCSTWQHQICCLFNDIKNEKDKTEYTCPYCYLRELDSRESFPLPHNTLLGASNLPKSKLSDHIEKRLFTRLKQEREERAKAHGIPFHEVPGAEGLVVRVVSSIDKQLEVRNIFYSCFAEKYYPKKFPYRSKVWK</sequence>
<evidence type="ECO:0000256" key="1">
    <source>
        <dbReference type="ARBA" id="ARBA00002581"/>
    </source>
</evidence>
<dbReference type="Pfam" id="PF02135">
    <property type="entry name" value="zf-TAZ"/>
    <property type="match status" value="1"/>
</dbReference>
<dbReference type="InterPro" id="IPR013178">
    <property type="entry name" value="Histone_AcTrfase_Rtt109/CBP"/>
</dbReference>
<evidence type="ECO:0000256" key="9">
    <source>
        <dbReference type="ARBA" id="ARBA00023015"/>
    </source>
</evidence>
<evidence type="ECO:0000256" key="13">
    <source>
        <dbReference type="PROSITE-ProRule" id="PRU00146"/>
    </source>
</evidence>
<evidence type="ECO:0000256" key="8">
    <source>
        <dbReference type="ARBA" id="ARBA00022853"/>
    </source>
</evidence>
<accession>A0A0K9P0E1</accession>
<dbReference type="InterPro" id="IPR001965">
    <property type="entry name" value="Znf_PHD"/>
</dbReference>
<evidence type="ECO:0000256" key="2">
    <source>
        <dbReference type="ARBA" id="ARBA00004123"/>
    </source>
</evidence>
<evidence type="ECO:0000256" key="11">
    <source>
        <dbReference type="ARBA" id="ARBA00023242"/>
    </source>
</evidence>
<feature type="domain" description="PHD-type" evidence="14">
    <location>
        <begin position="540"/>
        <end position="615"/>
    </location>
</feature>
<name>A0A0K9P0E1_ZOSMR</name>
<dbReference type="GO" id="GO:0006355">
    <property type="term" value="P:regulation of DNA-templated transcription"/>
    <property type="evidence" value="ECO:0007669"/>
    <property type="project" value="InterPro"/>
</dbReference>
<dbReference type="EC" id="2.3.1.48" evidence="3"/>
<dbReference type="STRING" id="29655.A0A0K9P0E1"/>
<feature type="domain" description="TAZ-type" evidence="15">
    <location>
        <begin position="159"/>
        <end position="239"/>
    </location>
</feature>
<dbReference type="InterPro" id="IPR019786">
    <property type="entry name" value="Zinc_finger_PHD-type_CS"/>
</dbReference>
<dbReference type="PANTHER" id="PTHR13808">
    <property type="entry name" value="CBP/P300-RELATED"/>
    <property type="match status" value="1"/>
</dbReference>
<evidence type="ECO:0000313" key="18">
    <source>
        <dbReference type="Proteomes" id="UP000036987"/>
    </source>
</evidence>
<dbReference type="InterPro" id="IPR035898">
    <property type="entry name" value="TAZ_dom_sf"/>
</dbReference>
<dbReference type="InterPro" id="IPR000197">
    <property type="entry name" value="Znf_TAZ"/>
</dbReference>
<proteinExistence type="predicted"/>
<evidence type="ECO:0000259" key="16">
    <source>
        <dbReference type="PROSITE" id="PS51727"/>
    </source>
</evidence>
<dbReference type="AlphaFoldDB" id="A0A0K9P0E1"/>
<evidence type="ECO:0000256" key="5">
    <source>
        <dbReference type="ARBA" id="ARBA00022723"/>
    </source>
</evidence>
<evidence type="ECO:0000259" key="15">
    <source>
        <dbReference type="PROSITE" id="PS50134"/>
    </source>
</evidence>
<evidence type="ECO:0000259" key="14">
    <source>
        <dbReference type="PROSITE" id="PS50016"/>
    </source>
</evidence>
<dbReference type="PROSITE" id="PS50016">
    <property type="entry name" value="ZF_PHD_2"/>
    <property type="match status" value="1"/>
</dbReference>
<evidence type="ECO:0000256" key="7">
    <source>
        <dbReference type="ARBA" id="ARBA00022833"/>
    </source>
</evidence>
<keyword evidence="5" id="KW-0479">Metal-binding</keyword>
<dbReference type="SUPFAM" id="SSF57903">
    <property type="entry name" value="FYVE/PHD zinc finger"/>
    <property type="match status" value="1"/>
</dbReference>
<dbReference type="Gene3D" id="1.20.1020.10">
    <property type="entry name" value="TAZ domain"/>
    <property type="match status" value="1"/>
</dbReference>
<keyword evidence="8" id="KW-0156">Chromatin regulator</keyword>
<comment type="subcellular location">
    <subcellularLocation>
        <location evidence="2">Nucleus</location>
    </subcellularLocation>
</comment>
<organism evidence="17 18">
    <name type="scientific">Zostera marina</name>
    <name type="common">Eelgrass</name>
    <dbReference type="NCBI Taxonomy" id="29655"/>
    <lineage>
        <taxon>Eukaryota</taxon>
        <taxon>Viridiplantae</taxon>
        <taxon>Streptophyta</taxon>
        <taxon>Embryophyta</taxon>
        <taxon>Tracheophyta</taxon>
        <taxon>Spermatophyta</taxon>
        <taxon>Magnoliopsida</taxon>
        <taxon>Liliopsida</taxon>
        <taxon>Zosteraceae</taxon>
        <taxon>Zostera</taxon>
    </lineage>
</organism>
<dbReference type="PANTHER" id="PTHR13808:SF1">
    <property type="entry name" value="HISTONE ACETYLTRANSFERASE"/>
    <property type="match status" value="1"/>
</dbReference>
<dbReference type="OrthoDB" id="1727247at2759"/>
<dbReference type="SUPFAM" id="SSF57933">
    <property type="entry name" value="TAZ domain"/>
    <property type="match status" value="1"/>
</dbReference>
<comment type="function">
    <text evidence="1">Acetyltransferase enzyme. Acetylates histones, giving a specific tag for transcriptional activation.</text>
</comment>
<dbReference type="GO" id="GO:0005634">
    <property type="term" value="C:nucleus"/>
    <property type="evidence" value="ECO:0007669"/>
    <property type="project" value="UniProtKB-SubCell"/>
</dbReference>
<gene>
    <name evidence="17" type="ORF">ZOSMA_50G00780</name>
</gene>
<dbReference type="Pfam" id="PF00628">
    <property type="entry name" value="PHD"/>
    <property type="match status" value="1"/>
</dbReference>
<dbReference type="SMART" id="SM00249">
    <property type="entry name" value="PHD"/>
    <property type="match status" value="1"/>
</dbReference>
<keyword evidence="6 13" id="KW-0863">Zinc-finger</keyword>
<dbReference type="InterPro" id="IPR013083">
    <property type="entry name" value="Znf_RING/FYVE/PHD"/>
</dbReference>
<dbReference type="PROSITE" id="PS50134">
    <property type="entry name" value="ZF_TAZ"/>
    <property type="match status" value="1"/>
</dbReference>
<keyword evidence="4" id="KW-0808">Transferase</keyword>
<comment type="caution">
    <text evidence="17">The sequence shown here is derived from an EMBL/GenBank/DDBJ whole genome shotgun (WGS) entry which is preliminary data.</text>
</comment>
<dbReference type="PROSITE" id="PS01359">
    <property type="entry name" value="ZF_PHD_1"/>
    <property type="match status" value="1"/>
</dbReference>
<dbReference type="GO" id="GO:0008270">
    <property type="term" value="F:zinc ion binding"/>
    <property type="evidence" value="ECO:0007669"/>
    <property type="project" value="UniProtKB-KW"/>
</dbReference>
<evidence type="ECO:0000256" key="4">
    <source>
        <dbReference type="ARBA" id="ARBA00022679"/>
    </source>
</evidence>
<evidence type="ECO:0000313" key="17">
    <source>
        <dbReference type="EMBL" id="KMZ61660.1"/>
    </source>
</evidence>
<reference evidence="18" key="1">
    <citation type="journal article" date="2016" name="Nature">
        <title>The genome of the seagrass Zostera marina reveals angiosperm adaptation to the sea.</title>
        <authorList>
            <person name="Olsen J.L."/>
            <person name="Rouze P."/>
            <person name="Verhelst B."/>
            <person name="Lin Y.-C."/>
            <person name="Bayer T."/>
            <person name="Collen J."/>
            <person name="Dattolo E."/>
            <person name="De Paoli E."/>
            <person name="Dittami S."/>
            <person name="Maumus F."/>
            <person name="Michel G."/>
            <person name="Kersting A."/>
            <person name="Lauritano C."/>
            <person name="Lohaus R."/>
            <person name="Toepel M."/>
            <person name="Tonon T."/>
            <person name="Vanneste K."/>
            <person name="Amirebrahimi M."/>
            <person name="Brakel J."/>
            <person name="Bostroem C."/>
            <person name="Chovatia M."/>
            <person name="Grimwood J."/>
            <person name="Jenkins J.W."/>
            <person name="Jueterbock A."/>
            <person name="Mraz A."/>
            <person name="Stam W.T."/>
            <person name="Tice H."/>
            <person name="Bornberg-Bauer E."/>
            <person name="Green P.J."/>
            <person name="Pearson G.A."/>
            <person name="Procaccini G."/>
            <person name="Duarte C.M."/>
            <person name="Schmutz J."/>
            <person name="Reusch T.B.H."/>
            <person name="Van de Peer Y."/>
        </authorList>
    </citation>
    <scope>NUCLEOTIDE SEQUENCE [LARGE SCALE GENOMIC DNA]</scope>
    <source>
        <strain evidence="18">cv. Finnish</strain>
    </source>
</reference>
<dbReference type="Gene3D" id="3.30.40.10">
    <property type="entry name" value="Zinc/RING finger domain, C3HC4 (zinc finger)"/>
    <property type="match status" value="1"/>
</dbReference>
<keyword evidence="7" id="KW-0862">Zinc</keyword>
<protein>
    <recommendedName>
        <fullName evidence="3">histone acetyltransferase</fullName>
        <ecNumber evidence="3">2.3.1.48</ecNumber>
    </recommendedName>
</protein>
<keyword evidence="10" id="KW-0804">Transcription</keyword>
<evidence type="ECO:0000256" key="3">
    <source>
        <dbReference type="ARBA" id="ARBA00013184"/>
    </source>
</evidence>
<dbReference type="PROSITE" id="PS51727">
    <property type="entry name" value="CBP_P300_HAT"/>
    <property type="match status" value="1"/>
</dbReference>
<keyword evidence="18" id="KW-1185">Reference proteome</keyword>
<dbReference type="GO" id="GO:0004402">
    <property type="term" value="F:histone acetyltransferase activity"/>
    <property type="evidence" value="ECO:0007669"/>
    <property type="project" value="InterPro"/>
</dbReference>
<dbReference type="InterPro" id="IPR031162">
    <property type="entry name" value="CBP_P300_HAT"/>
</dbReference>
<keyword evidence="9" id="KW-0805">Transcription regulation</keyword>
<evidence type="ECO:0000256" key="6">
    <source>
        <dbReference type="ARBA" id="ARBA00022771"/>
    </source>
</evidence>
<keyword evidence="11" id="KW-0539">Nucleus</keyword>
<evidence type="ECO:0000256" key="12">
    <source>
        <dbReference type="ARBA" id="ARBA00048017"/>
    </source>
</evidence>
<dbReference type="InterPro" id="IPR019787">
    <property type="entry name" value="Znf_PHD-finger"/>
</dbReference>
<evidence type="ECO:0000256" key="10">
    <source>
        <dbReference type="ARBA" id="ARBA00023163"/>
    </source>
</evidence>
<comment type="catalytic activity">
    <reaction evidence="12">
        <text>L-lysyl-[protein] + acetyl-CoA = N(6)-acetyl-L-lysyl-[protein] + CoA + H(+)</text>
        <dbReference type="Rhea" id="RHEA:45948"/>
        <dbReference type="Rhea" id="RHEA-COMP:9752"/>
        <dbReference type="Rhea" id="RHEA-COMP:10731"/>
        <dbReference type="ChEBI" id="CHEBI:15378"/>
        <dbReference type="ChEBI" id="CHEBI:29969"/>
        <dbReference type="ChEBI" id="CHEBI:57287"/>
        <dbReference type="ChEBI" id="CHEBI:57288"/>
        <dbReference type="ChEBI" id="CHEBI:61930"/>
        <dbReference type="EC" id="2.3.1.48"/>
    </reaction>
</comment>